<gene>
    <name evidence="1" type="ORF">LOAG_05455</name>
</gene>
<dbReference type="KEGG" id="loa:LOAG_05455"/>
<organism evidence="1">
    <name type="scientific">Loa loa</name>
    <name type="common">Eye worm</name>
    <name type="synonym">Filaria loa</name>
    <dbReference type="NCBI Taxonomy" id="7209"/>
    <lineage>
        <taxon>Eukaryota</taxon>
        <taxon>Metazoa</taxon>
        <taxon>Ecdysozoa</taxon>
        <taxon>Nematoda</taxon>
        <taxon>Chromadorea</taxon>
        <taxon>Rhabditida</taxon>
        <taxon>Spirurina</taxon>
        <taxon>Spiruromorpha</taxon>
        <taxon>Filarioidea</taxon>
        <taxon>Onchocercidae</taxon>
        <taxon>Loa</taxon>
    </lineage>
</organism>
<reference evidence="1" key="1">
    <citation type="submission" date="2012-04" db="EMBL/GenBank/DDBJ databases">
        <title>The Genome Sequence of Loa loa.</title>
        <authorList>
            <consortium name="The Broad Institute Genome Sequencing Platform"/>
            <consortium name="Broad Institute Genome Sequencing Center for Infectious Disease"/>
            <person name="Nutman T.B."/>
            <person name="Fink D.L."/>
            <person name="Russ C."/>
            <person name="Young S."/>
            <person name="Zeng Q."/>
            <person name="Gargeya S."/>
            <person name="Alvarado L."/>
            <person name="Berlin A."/>
            <person name="Chapman S.B."/>
            <person name="Chen Z."/>
            <person name="Freedman E."/>
            <person name="Gellesch M."/>
            <person name="Goldberg J."/>
            <person name="Griggs A."/>
            <person name="Gujja S."/>
            <person name="Heilman E.R."/>
            <person name="Heiman D."/>
            <person name="Howarth C."/>
            <person name="Mehta T."/>
            <person name="Neiman D."/>
            <person name="Pearson M."/>
            <person name="Roberts A."/>
            <person name="Saif S."/>
            <person name="Shea T."/>
            <person name="Shenoy N."/>
            <person name="Sisk P."/>
            <person name="Stolte C."/>
            <person name="Sykes S."/>
            <person name="White J."/>
            <person name="Yandava C."/>
            <person name="Haas B."/>
            <person name="Henn M.R."/>
            <person name="Nusbaum C."/>
            <person name="Birren B."/>
        </authorList>
    </citation>
    <scope>NUCLEOTIDE SEQUENCE [LARGE SCALE GENOMIC DNA]</scope>
</reference>
<dbReference type="AlphaFoldDB" id="A0A1S0U1S5"/>
<dbReference type="InParanoid" id="A0A1S0U1S5"/>
<evidence type="ECO:0000313" key="1">
    <source>
        <dbReference type="EMBL" id="EFO23030.1"/>
    </source>
</evidence>
<dbReference type="GeneID" id="9942865"/>
<accession>A0A1S0U1S5</accession>
<sequence>MAFAEYYEGTCEYWKLVHALQQLSLMHDPNLLIMLAEKKKPTCIIFTNSRQNSDLHSKHMCDDTFSISRGRFCLGLTEGEPTMTAQCHGSSLLKELLKISETKSQTLRTRRAPASKKHVGKTVWYCYEEIV</sequence>
<protein>
    <submittedName>
        <fullName evidence="1">Uncharacterized protein</fullName>
    </submittedName>
</protein>
<dbReference type="RefSeq" id="XP_003141040.1">
    <property type="nucleotide sequence ID" value="XM_003140992.1"/>
</dbReference>
<proteinExistence type="predicted"/>
<name>A0A1S0U1S5_LOALO</name>
<dbReference type="EMBL" id="JH712175">
    <property type="protein sequence ID" value="EFO23030.1"/>
    <property type="molecule type" value="Genomic_DNA"/>
</dbReference>
<dbReference type="CTD" id="9942865"/>